<sequence>MIKIRLDLSSATKTEYDADIASRLRTFIQHELANDLSGCEVLVESSGPHNDERGTNKQKADPFDPDGVIGHQVHHAIEEYQRAFTYAHRLNWWHRTLCWLGSEDALANELLVRETRAHTVAFCGQSSAHKMALERVVRINSRMAKRFELESILTESNQLP</sequence>
<accession>A0A1D3K8H8</accession>
<gene>
    <name evidence="2" type="ORF">PVE_R2G0536</name>
</gene>
<protein>
    <submittedName>
        <fullName evidence="2">Uncharacterized protein</fullName>
    </submittedName>
</protein>
<proteinExistence type="predicted"/>
<dbReference type="EMBL" id="LT599584">
    <property type="protein sequence ID" value="SBW84562.1"/>
    <property type="molecule type" value="Genomic_DNA"/>
</dbReference>
<organism evidence="2 3">
    <name type="scientific">Pseudomonas veronii 1YdBTEX2</name>
    <dbReference type="NCBI Taxonomy" id="1295141"/>
    <lineage>
        <taxon>Bacteria</taxon>
        <taxon>Pseudomonadati</taxon>
        <taxon>Pseudomonadota</taxon>
        <taxon>Gammaproteobacteria</taxon>
        <taxon>Pseudomonadales</taxon>
        <taxon>Pseudomonadaceae</taxon>
        <taxon>Pseudomonas</taxon>
    </lineage>
</organism>
<feature type="compositionally biased region" description="Basic and acidic residues" evidence="1">
    <location>
        <begin position="49"/>
        <end position="62"/>
    </location>
</feature>
<evidence type="ECO:0000256" key="1">
    <source>
        <dbReference type="SAM" id="MobiDB-lite"/>
    </source>
</evidence>
<name>A0A1D3K8H8_PSEVE</name>
<dbReference type="Proteomes" id="UP000245431">
    <property type="component" value="Chromosome PVE_r2"/>
</dbReference>
<feature type="region of interest" description="Disordered" evidence="1">
    <location>
        <begin position="43"/>
        <end position="63"/>
    </location>
</feature>
<evidence type="ECO:0000313" key="2">
    <source>
        <dbReference type="EMBL" id="SBW84562.1"/>
    </source>
</evidence>
<reference evidence="3" key="1">
    <citation type="submission" date="2016-07" db="EMBL/GenBank/DDBJ databases">
        <authorList>
            <person name="Florea S."/>
            <person name="Webb J.S."/>
            <person name="Jaromczyk J."/>
            <person name="Schardl C.L."/>
        </authorList>
    </citation>
    <scope>NUCLEOTIDE SEQUENCE [LARGE SCALE GENOMIC DNA]</scope>
    <source>
        <strain evidence="3">1YdBTEX2</strain>
    </source>
</reference>
<dbReference type="AlphaFoldDB" id="A0A1D3K8H8"/>
<evidence type="ECO:0000313" key="3">
    <source>
        <dbReference type="Proteomes" id="UP000245431"/>
    </source>
</evidence>